<dbReference type="EMBL" id="JAANES010000003">
    <property type="protein sequence ID" value="MBS3019880.1"/>
    <property type="molecule type" value="Genomic_DNA"/>
</dbReference>
<comment type="caution">
    <text evidence="10">The sequence shown here is derived from an EMBL/GenBank/DDBJ whole genome shotgun (WGS) entry which is preliminary data.</text>
</comment>
<evidence type="ECO:0000256" key="7">
    <source>
        <dbReference type="ARBA" id="ARBA00023136"/>
    </source>
</evidence>
<sequence>MSAPPALNSKPNPAQSLDEQAKSAPESAVFVILTLGLLLGLQPLATDLYLPALPQLQQGFGAHVSQAQLTLTGFLLAFGCSQILWGPLSDRLGRRPVLLLGISGYVIAALGCASAQSMEALIAWRSLQGAALGAGVMCARAVVRDLYAPHMGAQVMSKALTGLGVLAFLAPISGSLLVGWLGWLGWRSTMLAQAFMGCLAWLLVVLRFRESIPQRNPQALQAGNLLRTWSRIVRNPMFQAYNLLTCFSYAGLFTNLAASSFTYINVLHMERTQYGLMLGGNALCYIAGTFACRRLLRSMSVRRAVAVAGVLSLTAGSIMGLAALTDLRSIWAYALPFCLYQIAHGIHMPCGQSNAIAPFPQAAGTASAINGLVMMLMAFAMGHWLGLNLDADSTMPLAFGIWFWSACTAITAWTLVQRFGISKS</sequence>
<comment type="similarity">
    <text evidence="2 8">Belongs to the major facilitator superfamily. Bcr/CmlA family.</text>
</comment>
<feature type="domain" description="Major facilitator superfamily (MFS) profile" evidence="9">
    <location>
        <begin position="28"/>
        <end position="424"/>
    </location>
</feature>
<dbReference type="InterPro" id="IPR036259">
    <property type="entry name" value="MFS_trans_sf"/>
</dbReference>
<keyword evidence="4" id="KW-1003">Cell membrane</keyword>
<dbReference type="NCBIfam" id="TIGR00710">
    <property type="entry name" value="efflux_Bcr_CflA"/>
    <property type="match status" value="1"/>
</dbReference>
<keyword evidence="11" id="KW-1185">Reference proteome</keyword>
<feature type="transmembrane region" description="Helical" evidence="8">
    <location>
        <begin position="163"/>
        <end position="184"/>
    </location>
</feature>
<evidence type="ECO:0000256" key="2">
    <source>
        <dbReference type="ARBA" id="ARBA00006236"/>
    </source>
</evidence>
<dbReference type="InterPro" id="IPR011701">
    <property type="entry name" value="MFS"/>
</dbReference>
<dbReference type="Gene3D" id="1.20.1720.10">
    <property type="entry name" value="Multidrug resistance protein D"/>
    <property type="match status" value="1"/>
</dbReference>
<dbReference type="Proteomes" id="UP001647436">
    <property type="component" value="Unassembled WGS sequence"/>
</dbReference>
<feature type="transmembrane region" description="Helical" evidence="8">
    <location>
        <begin position="122"/>
        <end position="143"/>
    </location>
</feature>
<keyword evidence="8" id="KW-0997">Cell inner membrane</keyword>
<feature type="transmembrane region" description="Helical" evidence="8">
    <location>
        <begin position="274"/>
        <end position="292"/>
    </location>
</feature>
<evidence type="ECO:0000256" key="8">
    <source>
        <dbReference type="RuleBase" id="RU365088"/>
    </source>
</evidence>
<evidence type="ECO:0000313" key="11">
    <source>
        <dbReference type="Proteomes" id="UP001647436"/>
    </source>
</evidence>
<feature type="transmembrane region" description="Helical" evidence="8">
    <location>
        <begin position="190"/>
        <end position="208"/>
    </location>
</feature>
<evidence type="ECO:0000256" key="5">
    <source>
        <dbReference type="ARBA" id="ARBA00022692"/>
    </source>
</evidence>
<keyword evidence="5 8" id="KW-0812">Transmembrane</keyword>
<dbReference type="PANTHER" id="PTHR23502:SF132">
    <property type="entry name" value="POLYAMINE TRANSPORTER 2-RELATED"/>
    <property type="match status" value="1"/>
</dbReference>
<dbReference type="PROSITE" id="PS50850">
    <property type="entry name" value="MFS"/>
    <property type="match status" value="1"/>
</dbReference>
<name>A0ABS5LTQ4_9BURK</name>
<organism evidence="10 11">
    <name type="scientific">Comamonas brasiliensis</name>
    <dbReference type="NCBI Taxonomy" id="1812482"/>
    <lineage>
        <taxon>Bacteria</taxon>
        <taxon>Pseudomonadati</taxon>
        <taxon>Pseudomonadota</taxon>
        <taxon>Betaproteobacteria</taxon>
        <taxon>Burkholderiales</taxon>
        <taxon>Comamonadaceae</taxon>
        <taxon>Comamonas</taxon>
    </lineage>
</organism>
<feature type="transmembrane region" description="Helical" evidence="8">
    <location>
        <begin position="362"/>
        <end position="385"/>
    </location>
</feature>
<comment type="subcellular location">
    <subcellularLocation>
        <location evidence="8">Cell inner membrane</location>
        <topology evidence="8">Multi-pass membrane protein</topology>
    </subcellularLocation>
    <subcellularLocation>
        <location evidence="1">Cell membrane</location>
        <topology evidence="1">Multi-pass membrane protein</topology>
    </subcellularLocation>
</comment>
<dbReference type="SUPFAM" id="SSF103473">
    <property type="entry name" value="MFS general substrate transporter"/>
    <property type="match status" value="1"/>
</dbReference>
<proteinExistence type="inferred from homology"/>
<gene>
    <name evidence="10" type="primary">bcr_3</name>
    <name evidence="10" type="ORF">DJFAAGMI_02633</name>
</gene>
<evidence type="ECO:0000259" key="9">
    <source>
        <dbReference type="PROSITE" id="PS50850"/>
    </source>
</evidence>
<dbReference type="CDD" id="cd17320">
    <property type="entry name" value="MFS_MdfA_MDR_like"/>
    <property type="match status" value="1"/>
</dbReference>
<keyword evidence="6 8" id="KW-1133">Transmembrane helix</keyword>
<feature type="transmembrane region" description="Helical" evidence="8">
    <location>
        <begin position="97"/>
        <end position="116"/>
    </location>
</feature>
<evidence type="ECO:0000313" key="10">
    <source>
        <dbReference type="EMBL" id="MBS3019880.1"/>
    </source>
</evidence>
<dbReference type="Pfam" id="PF07690">
    <property type="entry name" value="MFS_1"/>
    <property type="match status" value="1"/>
</dbReference>
<dbReference type="InterPro" id="IPR004812">
    <property type="entry name" value="Efflux_drug-R_Bcr/CmlA"/>
</dbReference>
<evidence type="ECO:0000256" key="3">
    <source>
        <dbReference type="ARBA" id="ARBA00022448"/>
    </source>
</evidence>
<feature type="transmembrane region" description="Helical" evidence="8">
    <location>
        <begin position="65"/>
        <end position="85"/>
    </location>
</feature>
<accession>A0ABS5LTQ4</accession>
<evidence type="ECO:0000256" key="6">
    <source>
        <dbReference type="ARBA" id="ARBA00022989"/>
    </source>
</evidence>
<feature type="transmembrane region" description="Helical" evidence="8">
    <location>
        <begin position="330"/>
        <end position="350"/>
    </location>
</feature>
<feature type="transmembrane region" description="Helical" evidence="8">
    <location>
        <begin position="304"/>
        <end position="324"/>
    </location>
</feature>
<evidence type="ECO:0000256" key="4">
    <source>
        <dbReference type="ARBA" id="ARBA00022475"/>
    </source>
</evidence>
<dbReference type="PANTHER" id="PTHR23502">
    <property type="entry name" value="MAJOR FACILITATOR SUPERFAMILY"/>
    <property type="match status" value="1"/>
</dbReference>
<feature type="transmembrane region" description="Helical" evidence="8">
    <location>
        <begin position="27"/>
        <end position="45"/>
    </location>
</feature>
<keyword evidence="3 8" id="KW-0813">Transport</keyword>
<dbReference type="InterPro" id="IPR020846">
    <property type="entry name" value="MFS_dom"/>
</dbReference>
<protein>
    <recommendedName>
        <fullName evidence="8">Bcr/CflA family efflux transporter</fullName>
    </recommendedName>
</protein>
<reference evidence="10 11" key="1">
    <citation type="submission" date="2020-03" db="EMBL/GenBank/DDBJ databases">
        <title>The role of nitrogen metabolism on polyethylene biodegradation.</title>
        <authorList>
            <person name="Peixoto J."/>
            <person name="Vizzotto C.S."/>
            <person name="Ramos A."/>
            <person name="Alves G."/>
            <person name="Steindorff A."/>
            <person name="Kruger R."/>
        </authorList>
    </citation>
    <scope>NUCLEOTIDE SEQUENCE [LARGE SCALE GENOMIC DNA]</scope>
    <source>
        <strain evidence="10 11">PE63</strain>
    </source>
</reference>
<evidence type="ECO:0000256" key="1">
    <source>
        <dbReference type="ARBA" id="ARBA00004651"/>
    </source>
</evidence>
<keyword evidence="7 8" id="KW-0472">Membrane</keyword>
<feature type="transmembrane region" description="Helical" evidence="8">
    <location>
        <begin position="240"/>
        <end position="262"/>
    </location>
</feature>
<feature type="transmembrane region" description="Helical" evidence="8">
    <location>
        <begin position="397"/>
        <end position="416"/>
    </location>
</feature>